<gene>
    <name evidence="1" type="ORF">GCM10023205_83830</name>
</gene>
<name>A0ABP9II88_9ACTN</name>
<accession>A0ABP9II88</accession>
<dbReference type="Proteomes" id="UP001500466">
    <property type="component" value="Unassembled WGS sequence"/>
</dbReference>
<proteinExistence type="predicted"/>
<dbReference type="InterPro" id="IPR025335">
    <property type="entry name" value="DUF4241"/>
</dbReference>
<evidence type="ECO:0008006" key="3">
    <source>
        <dbReference type="Google" id="ProtNLM"/>
    </source>
</evidence>
<sequence>MPLSAPDFDQIFVDGASFEGPWGSVTVDLVDAGLLRLSSGRLVAGDPFGVLCFPEEAKPFTATLPVGNHRVLIAALRPKPKADDAGRRRRGLPVASMILFEDTPVARWDMALTRDLDLSGLSDQEFYGFGVDAGTAAYFDLDGLSELTIDLDVMDHDDSELFEALMDTSGMGPVQLTTPGGHTIVAFRSGPGDGTYPTWIGYAHDGRPARVATCFEILRHVRRTG</sequence>
<dbReference type="EMBL" id="BAABHS010000070">
    <property type="protein sequence ID" value="GAA4997582.1"/>
    <property type="molecule type" value="Genomic_DNA"/>
</dbReference>
<protein>
    <recommendedName>
        <fullName evidence="3">DUF4241 domain-containing protein</fullName>
    </recommendedName>
</protein>
<dbReference type="Pfam" id="PF14025">
    <property type="entry name" value="DUF4241"/>
    <property type="match status" value="1"/>
</dbReference>
<evidence type="ECO:0000313" key="2">
    <source>
        <dbReference type="Proteomes" id="UP001500466"/>
    </source>
</evidence>
<comment type="caution">
    <text evidence="1">The sequence shown here is derived from an EMBL/GenBank/DDBJ whole genome shotgun (WGS) entry which is preliminary data.</text>
</comment>
<organism evidence="1 2">
    <name type="scientific">Yinghuangia aomiensis</name>
    <dbReference type="NCBI Taxonomy" id="676205"/>
    <lineage>
        <taxon>Bacteria</taxon>
        <taxon>Bacillati</taxon>
        <taxon>Actinomycetota</taxon>
        <taxon>Actinomycetes</taxon>
        <taxon>Kitasatosporales</taxon>
        <taxon>Streptomycetaceae</taxon>
        <taxon>Yinghuangia</taxon>
    </lineage>
</organism>
<reference evidence="2" key="1">
    <citation type="journal article" date="2019" name="Int. J. Syst. Evol. Microbiol.">
        <title>The Global Catalogue of Microorganisms (GCM) 10K type strain sequencing project: providing services to taxonomists for standard genome sequencing and annotation.</title>
        <authorList>
            <consortium name="The Broad Institute Genomics Platform"/>
            <consortium name="The Broad Institute Genome Sequencing Center for Infectious Disease"/>
            <person name="Wu L."/>
            <person name="Ma J."/>
        </authorList>
    </citation>
    <scope>NUCLEOTIDE SEQUENCE [LARGE SCALE GENOMIC DNA]</scope>
    <source>
        <strain evidence="2">JCM 17986</strain>
    </source>
</reference>
<evidence type="ECO:0000313" key="1">
    <source>
        <dbReference type="EMBL" id="GAA4997582.1"/>
    </source>
</evidence>
<keyword evidence="2" id="KW-1185">Reference proteome</keyword>
<dbReference type="RefSeq" id="WP_345681159.1">
    <property type="nucleotide sequence ID" value="NZ_BAABHS010000070.1"/>
</dbReference>